<reference evidence="1 2" key="1">
    <citation type="submission" date="2013-11" db="EMBL/GenBank/DDBJ databases">
        <title>Opisthorchis viverrini - life in the bile duct.</title>
        <authorList>
            <person name="Young N.D."/>
            <person name="Nagarajan N."/>
            <person name="Lin S.J."/>
            <person name="Korhonen P.K."/>
            <person name="Jex A.R."/>
            <person name="Hall R.S."/>
            <person name="Safavi-Hemami H."/>
            <person name="Kaewkong W."/>
            <person name="Bertrand D."/>
            <person name="Gao S."/>
            <person name="Seet Q."/>
            <person name="Wongkham S."/>
            <person name="Teh B.T."/>
            <person name="Wongkham C."/>
            <person name="Intapan P.M."/>
            <person name="Maleewong W."/>
            <person name="Yang X."/>
            <person name="Hu M."/>
            <person name="Wang Z."/>
            <person name="Hofmann A."/>
            <person name="Sternberg P.W."/>
            <person name="Tan P."/>
            <person name="Wang J."/>
            <person name="Gasser R.B."/>
        </authorList>
    </citation>
    <scope>NUCLEOTIDE SEQUENCE [LARGE SCALE GENOMIC DNA]</scope>
</reference>
<protein>
    <submittedName>
        <fullName evidence="1">Uncharacterized protein</fullName>
    </submittedName>
</protein>
<dbReference type="KEGG" id="ovi:T265_08866"/>
<proteinExistence type="predicted"/>
<evidence type="ECO:0000313" key="2">
    <source>
        <dbReference type="Proteomes" id="UP000054324"/>
    </source>
</evidence>
<dbReference type="OrthoDB" id="3945418at2759"/>
<evidence type="ECO:0000313" key="1">
    <source>
        <dbReference type="EMBL" id="KER23218.1"/>
    </source>
</evidence>
<name>A0A074Z7Z8_OPIVI</name>
<sequence>MLSVAFFRSTRWLTGCSTNSLAVTSVVQTRPLLLDFPCLGLGNLVVPQTSCFLLVAWQLSAKKWTQKSKRKPLNRLLEQLSNGAILTATGSRYLVLLGAGTPVCDMTLPTTYKHCL</sequence>
<dbReference type="RefSeq" id="XP_009173047.1">
    <property type="nucleotide sequence ID" value="XM_009174783.1"/>
</dbReference>
<accession>A0A074Z7Z8</accession>
<dbReference type="Proteomes" id="UP000054324">
    <property type="component" value="Unassembled WGS sequence"/>
</dbReference>
<dbReference type="EMBL" id="KL596860">
    <property type="protein sequence ID" value="KER23218.1"/>
    <property type="molecule type" value="Genomic_DNA"/>
</dbReference>
<dbReference type="AlphaFoldDB" id="A0A074Z7Z8"/>
<gene>
    <name evidence="1" type="ORF">T265_08866</name>
</gene>
<organism evidence="1 2">
    <name type="scientific">Opisthorchis viverrini</name>
    <name type="common">Southeast Asian liver fluke</name>
    <dbReference type="NCBI Taxonomy" id="6198"/>
    <lineage>
        <taxon>Eukaryota</taxon>
        <taxon>Metazoa</taxon>
        <taxon>Spiralia</taxon>
        <taxon>Lophotrochozoa</taxon>
        <taxon>Platyhelminthes</taxon>
        <taxon>Trematoda</taxon>
        <taxon>Digenea</taxon>
        <taxon>Opisthorchiida</taxon>
        <taxon>Opisthorchiata</taxon>
        <taxon>Opisthorchiidae</taxon>
        <taxon>Opisthorchis</taxon>
    </lineage>
</organism>
<keyword evidence="2" id="KW-1185">Reference proteome</keyword>
<dbReference type="GeneID" id="20323045"/>
<dbReference type="CTD" id="20323045"/>